<comment type="caution">
    <text evidence="3">The sequence shown here is derived from an EMBL/GenBank/DDBJ whole genome shotgun (WGS) entry which is preliminary data.</text>
</comment>
<dbReference type="PANTHER" id="PTHR39596">
    <property type="match status" value="1"/>
</dbReference>
<gene>
    <name evidence="3" type="ORF">FGADI_12825</name>
</gene>
<keyword evidence="4" id="KW-1185">Reference proteome</keyword>
<dbReference type="SUPFAM" id="SSF48452">
    <property type="entry name" value="TPR-like"/>
    <property type="match status" value="2"/>
</dbReference>
<dbReference type="AlphaFoldDB" id="A0A8H4SRQ2"/>
<dbReference type="Gene3D" id="1.25.40.10">
    <property type="entry name" value="Tetratricopeptide repeat domain"/>
    <property type="match status" value="1"/>
</dbReference>
<accession>A0A8H4SRQ2</accession>
<keyword evidence="1" id="KW-0802">TPR repeat</keyword>
<dbReference type="PROSITE" id="PS50005">
    <property type="entry name" value="TPR"/>
    <property type="match status" value="1"/>
</dbReference>
<dbReference type="PANTHER" id="PTHR39596:SF2">
    <property type="entry name" value="HET DOMAIN PROTEIN (AFU_ORTHOLOGUE AFUA_1G17550)-RELATED"/>
    <property type="match status" value="1"/>
</dbReference>
<dbReference type="SMART" id="SM00028">
    <property type="entry name" value="TPR"/>
    <property type="match status" value="3"/>
</dbReference>
<evidence type="ECO:0008006" key="5">
    <source>
        <dbReference type="Google" id="ProtNLM"/>
    </source>
</evidence>
<reference evidence="3" key="2">
    <citation type="submission" date="2020-05" db="EMBL/GenBank/DDBJ databases">
        <authorList>
            <person name="Kim H.-S."/>
            <person name="Proctor R.H."/>
            <person name="Brown D.W."/>
        </authorList>
    </citation>
    <scope>NUCLEOTIDE SEQUENCE</scope>
    <source>
        <strain evidence="3">NRRL 45417</strain>
    </source>
</reference>
<organism evidence="3 4">
    <name type="scientific">Fusarium gaditjirri</name>
    <dbReference type="NCBI Taxonomy" id="282569"/>
    <lineage>
        <taxon>Eukaryota</taxon>
        <taxon>Fungi</taxon>
        <taxon>Dikarya</taxon>
        <taxon>Ascomycota</taxon>
        <taxon>Pezizomycotina</taxon>
        <taxon>Sordariomycetes</taxon>
        <taxon>Hypocreomycetidae</taxon>
        <taxon>Hypocreales</taxon>
        <taxon>Nectriaceae</taxon>
        <taxon>Fusarium</taxon>
        <taxon>Fusarium nisikadoi species complex</taxon>
    </lineage>
</organism>
<protein>
    <recommendedName>
        <fullName evidence="5">Heterokaryon incompatibility domain-containing protein</fullName>
    </recommendedName>
</protein>
<dbReference type="InterPro" id="IPR011990">
    <property type="entry name" value="TPR-like_helical_dom_sf"/>
</dbReference>
<feature type="repeat" description="TPR" evidence="1">
    <location>
        <begin position="1052"/>
        <end position="1085"/>
    </location>
</feature>
<evidence type="ECO:0000256" key="1">
    <source>
        <dbReference type="PROSITE-ProRule" id="PRU00339"/>
    </source>
</evidence>
<reference evidence="3" key="1">
    <citation type="journal article" date="2020" name="BMC Genomics">
        <title>Correction to: Identification and distribution of gene clusters required for synthesis of sphingolipid metabolism inhibitors in diverse species of the filamentous fungus Fusarium.</title>
        <authorList>
            <person name="Kim H.S."/>
            <person name="Lohmar J.M."/>
            <person name="Busman M."/>
            <person name="Brown D.W."/>
            <person name="Naumann T.A."/>
            <person name="Divon H.H."/>
            <person name="Lysoe E."/>
            <person name="Uhlig S."/>
            <person name="Proctor R.H."/>
        </authorList>
    </citation>
    <scope>NUCLEOTIDE SEQUENCE</scope>
    <source>
        <strain evidence="3">NRRL 45417</strain>
    </source>
</reference>
<feature type="region of interest" description="Disordered" evidence="2">
    <location>
        <begin position="850"/>
        <end position="896"/>
    </location>
</feature>
<evidence type="ECO:0000313" key="3">
    <source>
        <dbReference type="EMBL" id="KAF4944249.1"/>
    </source>
</evidence>
<dbReference type="OrthoDB" id="20872at2759"/>
<name>A0A8H4SRQ2_9HYPO</name>
<evidence type="ECO:0000313" key="4">
    <source>
        <dbReference type="Proteomes" id="UP000604273"/>
    </source>
</evidence>
<evidence type="ECO:0000256" key="2">
    <source>
        <dbReference type="SAM" id="MobiDB-lite"/>
    </source>
</evidence>
<sequence length="1156" mass="130779">MDELAPSCTWEPFRQWALTAMSCQASMDDSSKLTRAHTHIARAVSGCFKVLKHFLRHGNLESRFGNGTDHVELAEVVNLMYWMTRIQAELGTPPAKISDWDHHFVPFQYTIKSVQNAAQKVEDLGICKNRLWNLVNVSDRKHGDLPDIVLALSDCGSSLAHKEHNVCTPSKCQGAQMDSTKMEQLHKCKGQDCEQKMFPVELLATNIEVDKSTAWICNQPRPKSVEASAAAPKLNGVGKEYIAISHVWSDGTGVGVKPAGSVNTCLYDFFAGLALRLGCKALWWDAISIPQEFKARHKALNTMHMNYALAKYTVVHDTYLMNFPWSDDGSPCLALVLSTWFTRGWTALELAMAKKVKVLFKDPDPTKTDPIIKDLDDDVLAKSPRGASRAHWLATCLVQRLRKPVEDVGDLITVLAPRSTSFTRDRTIIACLLAGVPEVDFQDGESVMTRQILEYLGRIPYFCLLHGKPTMRETGGFSWSPATLDDMPVEVVGGMQNLDDDMVESMFEIDDKGSIWGSCFARNLNEGEVRDGTIKAYGDNLAATIKVNLALADWKRCLLIRPTSKSNDPRCLLVAPIGILKDDLTIKCRYIGTVLEEQHVTCNFNANILIGGRDKGEEPLEGRWALEEAPWVYDPQFNNFGEMIIKRDDPRQIEPQDSSAHQDPVPDTSLTENDIADLADQLEHLDVDHMETEDVSKHSLILALAYKNKGATRFLVTRGITVTPDNLFQWLQHESDLDDLFMRECRGLSLLGDVYMENGHTRLAIEAYQKVMDKEHEEEAEEDGELSTTFLQVRLSLGRAFLVHRRETSSDESESGLDGNTCVDKAKQLFSFIVDEGEKRGNYRTIAIKRPEGLGAPNPPKETETEKPQEPAMGITRRKTGALNNKAGEESTRRDERRANKILRLELDAAAELIVLAISEFDFPQASNIYRKALRHFGEVSKDFVFEGFKPRWVERKTDEASVKEKRDKDAATLYHRALKRLSTLFKKHHLLVLITNIHLGVNFDFRASLRDATIHLTNALEGLECYSKKLQDRHASHSTPSVIEHDHPIIALVKYHRGEVYLQQERWKDAYEDLGSVLEILPVEKLEARELRNVTKLELTRYYLRPDQPNPEAAKETVLPMIDEYKREEPRDELHTRLLIETQFMQAKVEYAFVK</sequence>
<proteinExistence type="predicted"/>
<dbReference type="InterPro" id="IPR019734">
    <property type="entry name" value="TPR_rpt"/>
</dbReference>
<feature type="compositionally biased region" description="Basic and acidic residues" evidence="2">
    <location>
        <begin position="887"/>
        <end position="896"/>
    </location>
</feature>
<dbReference type="EMBL" id="JABFAI010000449">
    <property type="protein sequence ID" value="KAF4944249.1"/>
    <property type="molecule type" value="Genomic_DNA"/>
</dbReference>
<dbReference type="Proteomes" id="UP000604273">
    <property type="component" value="Unassembled WGS sequence"/>
</dbReference>